<accession>A0ABN1H5I0</accession>
<comment type="subcellular location">
    <subcellularLocation>
        <location evidence="1">Cell outer membrane</location>
    </subcellularLocation>
</comment>
<dbReference type="Pfam" id="PF06629">
    <property type="entry name" value="MipA"/>
    <property type="match status" value="1"/>
</dbReference>
<keyword evidence="3 6" id="KW-0732">Signal</keyword>
<evidence type="ECO:0000256" key="2">
    <source>
        <dbReference type="ARBA" id="ARBA00005722"/>
    </source>
</evidence>
<protein>
    <submittedName>
        <fullName evidence="7">MipA/OmpV family protein</fullName>
    </submittedName>
</protein>
<keyword evidence="5" id="KW-0998">Cell outer membrane</keyword>
<comment type="similarity">
    <text evidence="2">Belongs to the MipA/OmpV family.</text>
</comment>
<reference evidence="7 8" key="1">
    <citation type="journal article" date="2019" name="Int. J. Syst. Evol. Microbiol.">
        <title>The Global Catalogue of Microorganisms (GCM) 10K type strain sequencing project: providing services to taxonomists for standard genome sequencing and annotation.</title>
        <authorList>
            <consortium name="The Broad Institute Genomics Platform"/>
            <consortium name="The Broad Institute Genome Sequencing Center for Infectious Disease"/>
            <person name="Wu L."/>
            <person name="Ma J."/>
        </authorList>
    </citation>
    <scope>NUCLEOTIDE SEQUENCE [LARGE SCALE GENOMIC DNA]</scope>
    <source>
        <strain evidence="7 8">JCM 12928</strain>
    </source>
</reference>
<dbReference type="PANTHER" id="PTHR38776">
    <property type="entry name" value="MLTA-INTERACTING PROTEIN-RELATED"/>
    <property type="match status" value="1"/>
</dbReference>
<dbReference type="PANTHER" id="PTHR38776:SF1">
    <property type="entry name" value="MLTA-INTERACTING PROTEIN-RELATED"/>
    <property type="match status" value="1"/>
</dbReference>
<evidence type="ECO:0000256" key="6">
    <source>
        <dbReference type="SAM" id="SignalP"/>
    </source>
</evidence>
<feature type="signal peptide" evidence="6">
    <location>
        <begin position="1"/>
        <end position="24"/>
    </location>
</feature>
<name>A0ABN1H5I0_9CAUL</name>
<feature type="chain" id="PRO_5046531989" evidence="6">
    <location>
        <begin position="25"/>
        <end position="262"/>
    </location>
</feature>
<dbReference type="RefSeq" id="WP_343794676.1">
    <property type="nucleotide sequence ID" value="NZ_BAAAGA010000008.1"/>
</dbReference>
<evidence type="ECO:0000256" key="5">
    <source>
        <dbReference type="ARBA" id="ARBA00023237"/>
    </source>
</evidence>
<keyword evidence="4" id="KW-0472">Membrane</keyword>
<dbReference type="InterPro" id="IPR010583">
    <property type="entry name" value="MipA"/>
</dbReference>
<gene>
    <name evidence="7" type="ORF">GCM10009422_28580</name>
</gene>
<proteinExistence type="inferred from homology"/>
<evidence type="ECO:0000256" key="1">
    <source>
        <dbReference type="ARBA" id="ARBA00004442"/>
    </source>
</evidence>
<comment type="caution">
    <text evidence="7">The sequence shown here is derived from an EMBL/GenBank/DDBJ whole genome shotgun (WGS) entry which is preliminary data.</text>
</comment>
<sequence length="262" mass="27708">MIVRSLLSGAAFAALTLIAPAAVAQSQPYERMGPQQDWTVDVGVGALYSQDSNGDTGGKANVVPYIAANWRDRIYFSPFEGLGWNVVSTDTFRAGLQLRPRFSPDDIEGLTLDRPDFGAGAAVYAYQRLPGNIVVGGRVSRDVTDVSEGTEYHASIGHQRVTPIGALNVSAYVRGGDRKLADAYYGVSPAEALANGIPAYAPDGGLQGAGATAMLITPLSPRWAAGGLLGYERRLGDIADSPVSQNDDSWRVGAFVVRRFGG</sequence>
<keyword evidence="8" id="KW-1185">Reference proteome</keyword>
<evidence type="ECO:0000256" key="3">
    <source>
        <dbReference type="ARBA" id="ARBA00022729"/>
    </source>
</evidence>
<evidence type="ECO:0000313" key="7">
    <source>
        <dbReference type="EMBL" id="GAA0629421.1"/>
    </source>
</evidence>
<evidence type="ECO:0000256" key="4">
    <source>
        <dbReference type="ARBA" id="ARBA00023136"/>
    </source>
</evidence>
<organism evidence="7 8">
    <name type="scientific">Brevundimonas kwangchunensis</name>
    <dbReference type="NCBI Taxonomy" id="322163"/>
    <lineage>
        <taxon>Bacteria</taxon>
        <taxon>Pseudomonadati</taxon>
        <taxon>Pseudomonadota</taxon>
        <taxon>Alphaproteobacteria</taxon>
        <taxon>Caulobacterales</taxon>
        <taxon>Caulobacteraceae</taxon>
        <taxon>Brevundimonas</taxon>
    </lineage>
</organism>
<dbReference type="EMBL" id="BAAAGA010000008">
    <property type="protein sequence ID" value="GAA0629421.1"/>
    <property type="molecule type" value="Genomic_DNA"/>
</dbReference>
<evidence type="ECO:0000313" key="8">
    <source>
        <dbReference type="Proteomes" id="UP001501352"/>
    </source>
</evidence>
<dbReference type="Proteomes" id="UP001501352">
    <property type="component" value="Unassembled WGS sequence"/>
</dbReference>